<keyword evidence="8 13" id="KW-1133">Transmembrane helix</keyword>
<keyword evidence="11 13" id="KW-0472">Membrane</keyword>
<organism evidence="14 15">
    <name type="scientific">Tenggerimyces flavus</name>
    <dbReference type="NCBI Taxonomy" id="1708749"/>
    <lineage>
        <taxon>Bacteria</taxon>
        <taxon>Bacillati</taxon>
        <taxon>Actinomycetota</taxon>
        <taxon>Actinomycetes</taxon>
        <taxon>Propionibacteriales</taxon>
        <taxon>Nocardioidaceae</taxon>
        <taxon>Tenggerimyces</taxon>
    </lineage>
</organism>
<feature type="transmembrane region" description="Helical" evidence="13">
    <location>
        <begin position="152"/>
        <end position="176"/>
    </location>
</feature>
<comment type="caution">
    <text evidence="14">The sequence shown here is derived from an EMBL/GenBank/DDBJ whole genome shotgun (WGS) entry which is preliminary data.</text>
</comment>
<evidence type="ECO:0000256" key="6">
    <source>
        <dbReference type="ARBA" id="ARBA00022596"/>
    </source>
</evidence>
<keyword evidence="6" id="KW-0533">Nickel</keyword>
<reference evidence="15" key="1">
    <citation type="journal article" date="2019" name="Int. J. Syst. Evol. Microbiol.">
        <title>The Global Catalogue of Microorganisms (GCM) 10K type strain sequencing project: providing services to taxonomists for standard genome sequencing and annotation.</title>
        <authorList>
            <consortium name="The Broad Institute Genomics Platform"/>
            <consortium name="The Broad Institute Genome Sequencing Center for Infectious Disease"/>
            <person name="Wu L."/>
            <person name="Ma J."/>
        </authorList>
    </citation>
    <scope>NUCLEOTIDE SEQUENCE [LARGE SCALE GENOMIC DNA]</scope>
    <source>
        <strain evidence="15">CGMCC 4.7241</strain>
    </source>
</reference>
<feature type="transmembrane region" description="Helical" evidence="13">
    <location>
        <begin position="60"/>
        <end position="84"/>
    </location>
</feature>
<feature type="transmembrane region" description="Helical" evidence="13">
    <location>
        <begin position="96"/>
        <end position="117"/>
    </location>
</feature>
<keyword evidence="7 13" id="KW-0812">Transmembrane</keyword>
<accession>A0ABV7YN60</accession>
<dbReference type="RefSeq" id="WP_205116462.1">
    <property type="nucleotide sequence ID" value="NZ_JAFBCM010000001.1"/>
</dbReference>
<dbReference type="PANTHER" id="PTHR40659">
    <property type="entry name" value="NICKEL/COBALT EFFLUX SYSTEM RCNA"/>
    <property type="match status" value="1"/>
</dbReference>
<evidence type="ECO:0000256" key="9">
    <source>
        <dbReference type="ARBA" id="ARBA00023065"/>
    </source>
</evidence>
<evidence type="ECO:0000256" key="2">
    <source>
        <dbReference type="ARBA" id="ARBA00004651"/>
    </source>
</evidence>
<keyword evidence="9" id="KW-0406">Ion transport</keyword>
<protein>
    <recommendedName>
        <fullName evidence="13">Nickel/cobalt efflux system</fullName>
    </recommendedName>
</protein>
<dbReference type="EMBL" id="JBHRZH010000041">
    <property type="protein sequence ID" value="MFC3765659.1"/>
    <property type="molecule type" value="Genomic_DNA"/>
</dbReference>
<evidence type="ECO:0000313" key="15">
    <source>
        <dbReference type="Proteomes" id="UP001595699"/>
    </source>
</evidence>
<sequence>MNGLNGLEQRLLGLFDNAAVGWVVLGVALLAGALHALAPGHGKTIAAAYLVGARQRYRDAAVLGGIVAGMHTFSVLVLALVWVGVSGIASLGTEAVTAWLQVVAGVVVIGVGASLTVRQLRRVREPAAHGHGHGHGHGHVHDDGAPWSGKGLVVLGLSGGLLPSPSAFLVLVSGLLTGRAVFAVVLVAAFGVGMAATLTAVGLLAVRGQTALSERAATATRLTALVAWLPVAGGAVVAVGGFLYLVTAVGVLV</sequence>
<keyword evidence="5" id="KW-1003">Cell membrane</keyword>
<evidence type="ECO:0000256" key="13">
    <source>
        <dbReference type="RuleBase" id="RU362101"/>
    </source>
</evidence>
<feature type="transmembrane region" description="Helical" evidence="13">
    <location>
        <begin position="20"/>
        <end position="39"/>
    </location>
</feature>
<evidence type="ECO:0000256" key="10">
    <source>
        <dbReference type="ARBA" id="ARBA00023112"/>
    </source>
</evidence>
<dbReference type="Proteomes" id="UP001595699">
    <property type="component" value="Unassembled WGS sequence"/>
</dbReference>
<evidence type="ECO:0000256" key="5">
    <source>
        <dbReference type="ARBA" id="ARBA00022475"/>
    </source>
</evidence>
<evidence type="ECO:0000256" key="3">
    <source>
        <dbReference type="ARBA" id="ARBA00022426"/>
    </source>
</evidence>
<evidence type="ECO:0000256" key="12">
    <source>
        <dbReference type="ARBA" id="ARBA00023285"/>
    </source>
</evidence>
<evidence type="ECO:0000256" key="7">
    <source>
        <dbReference type="ARBA" id="ARBA00022692"/>
    </source>
</evidence>
<evidence type="ECO:0000256" key="4">
    <source>
        <dbReference type="ARBA" id="ARBA00022448"/>
    </source>
</evidence>
<proteinExistence type="inferred from homology"/>
<keyword evidence="15" id="KW-1185">Reference proteome</keyword>
<dbReference type="PANTHER" id="PTHR40659:SF1">
    <property type="entry name" value="NICKEL_COBALT EFFLUX SYSTEM RCNA"/>
    <property type="match status" value="1"/>
</dbReference>
<evidence type="ECO:0000256" key="1">
    <source>
        <dbReference type="ARBA" id="ARBA00002510"/>
    </source>
</evidence>
<name>A0ABV7YN60_9ACTN</name>
<evidence type="ECO:0000313" key="14">
    <source>
        <dbReference type="EMBL" id="MFC3765659.1"/>
    </source>
</evidence>
<dbReference type="InterPro" id="IPR011541">
    <property type="entry name" value="Ni/Co_transpt_high_affinity"/>
</dbReference>
<dbReference type="InterPro" id="IPR051224">
    <property type="entry name" value="NiCoT_RcnA"/>
</dbReference>
<dbReference type="Pfam" id="PF03824">
    <property type="entry name" value="NicO"/>
    <property type="match status" value="1"/>
</dbReference>
<evidence type="ECO:0000256" key="8">
    <source>
        <dbReference type="ARBA" id="ARBA00022989"/>
    </source>
</evidence>
<keyword evidence="10" id="KW-0921">Nickel transport</keyword>
<feature type="transmembrane region" description="Helical" evidence="13">
    <location>
        <begin position="227"/>
        <end position="252"/>
    </location>
</feature>
<keyword evidence="3" id="KW-0171">Cobalt transport</keyword>
<keyword evidence="4 13" id="KW-0813">Transport</keyword>
<feature type="transmembrane region" description="Helical" evidence="13">
    <location>
        <begin position="182"/>
        <end position="206"/>
    </location>
</feature>
<comment type="function">
    <text evidence="1">Efflux system for nickel and cobalt.</text>
</comment>
<comment type="similarity">
    <text evidence="13">Belongs to the NiCoT transporter (TC 2.A.52) family.</text>
</comment>
<gene>
    <name evidence="14" type="ORF">ACFOUW_32825</name>
</gene>
<comment type="subcellular location">
    <subcellularLocation>
        <location evidence="2 13">Cell membrane</location>
        <topology evidence="2 13">Multi-pass membrane protein</topology>
    </subcellularLocation>
</comment>
<evidence type="ECO:0000256" key="11">
    <source>
        <dbReference type="ARBA" id="ARBA00023136"/>
    </source>
</evidence>
<keyword evidence="12" id="KW-0170">Cobalt</keyword>